<comment type="caution">
    <text evidence="2">The sequence shown here is derived from an EMBL/GenBank/DDBJ whole genome shotgun (WGS) entry which is preliminary data.</text>
</comment>
<evidence type="ECO:0000313" key="2">
    <source>
        <dbReference type="EMBL" id="GJE75718.1"/>
    </source>
</evidence>
<accession>A0ABQ4UUA9</accession>
<evidence type="ECO:0000256" key="1">
    <source>
        <dbReference type="SAM" id="MobiDB-lite"/>
    </source>
</evidence>
<sequence length="138" mass="14927">MHVPPARDNSSPKPADLSLRPAGDRSSPVPAPLAGLIVSMDRTLARLADEGGGRAEMHALRNHLSDLCVLTEEAPRILRAVDRLVCAGDRLGEAVLATRGRDWRASRLVKARAALAALERTLSGARPSRIATRLQRDW</sequence>
<protein>
    <submittedName>
        <fullName evidence="2">Uncharacterized protein</fullName>
    </submittedName>
</protein>
<feature type="region of interest" description="Disordered" evidence="1">
    <location>
        <begin position="1"/>
        <end position="31"/>
    </location>
</feature>
<dbReference type="EMBL" id="BPRE01000006">
    <property type="protein sequence ID" value="GJE75718.1"/>
    <property type="molecule type" value="Genomic_DNA"/>
</dbReference>
<reference evidence="2" key="1">
    <citation type="journal article" date="2021" name="Front. Microbiol.">
        <title>Comprehensive Comparative Genomics and Phenotyping of Methylobacterium Species.</title>
        <authorList>
            <person name="Alessa O."/>
            <person name="Ogura Y."/>
            <person name="Fujitani Y."/>
            <person name="Takami H."/>
            <person name="Hayashi T."/>
            <person name="Sahin N."/>
            <person name="Tani A."/>
        </authorList>
    </citation>
    <scope>NUCLEOTIDE SEQUENCE</scope>
    <source>
        <strain evidence="2">DSM 14458</strain>
    </source>
</reference>
<reference evidence="2" key="2">
    <citation type="submission" date="2021-08" db="EMBL/GenBank/DDBJ databases">
        <authorList>
            <person name="Tani A."/>
            <person name="Ola A."/>
            <person name="Ogura Y."/>
            <person name="Katsura K."/>
            <person name="Hayashi T."/>
        </authorList>
    </citation>
    <scope>NUCLEOTIDE SEQUENCE</scope>
    <source>
        <strain evidence="2">DSM 14458</strain>
    </source>
</reference>
<name>A0ABQ4UUA9_9HYPH</name>
<organism evidence="2 3">
    <name type="scientific">Methylorubrum suomiense</name>
    <dbReference type="NCBI Taxonomy" id="144191"/>
    <lineage>
        <taxon>Bacteria</taxon>
        <taxon>Pseudomonadati</taxon>
        <taxon>Pseudomonadota</taxon>
        <taxon>Alphaproteobacteria</taxon>
        <taxon>Hyphomicrobiales</taxon>
        <taxon>Methylobacteriaceae</taxon>
        <taxon>Methylorubrum</taxon>
    </lineage>
</organism>
<keyword evidence="3" id="KW-1185">Reference proteome</keyword>
<gene>
    <name evidence="2" type="ORF">BGCPKDLD_2305</name>
</gene>
<proteinExistence type="predicted"/>
<dbReference type="Proteomes" id="UP001055093">
    <property type="component" value="Unassembled WGS sequence"/>
</dbReference>
<evidence type="ECO:0000313" key="3">
    <source>
        <dbReference type="Proteomes" id="UP001055093"/>
    </source>
</evidence>